<evidence type="ECO:0000259" key="1">
    <source>
        <dbReference type="PROSITE" id="PS50983"/>
    </source>
</evidence>
<dbReference type="Pfam" id="PF01497">
    <property type="entry name" value="Peripla_BP_2"/>
    <property type="match status" value="1"/>
</dbReference>
<sequence>MPERVVSINLCTDQLAMMLADEGQLISVSMLARDARLSPMADRARAFPANHGQAEELFLMRPGLVLAGRYGAQASVNMLRRLGIEVVQIAPARSFDDIRANLRSVGAALGREDVAEVLIARFDADLAALAREGEAGARAVVYAPNGFTSGQGTLVNDMLAAAGLRNAATEGGHSGGGRLPLERLVTLEPDLVIRAARFGGASRAEEMLDHPALAKAMADQPVRPRSGGRYICGTPLVLSAVAELAAAARALEAR</sequence>
<dbReference type="InterPro" id="IPR002491">
    <property type="entry name" value="ABC_transptr_periplasmic_BD"/>
</dbReference>
<proteinExistence type="predicted"/>
<protein>
    <submittedName>
        <fullName evidence="2">Iron complex transport system substrate-binding protein</fullName>
    </submittedName>
</protein>
<gene>
    <name evidence="2" type="ORF">EV663_103141</name>
</gene>
<dbReference type="PROSITE" id="PS50983">
    <property type="entry name" value="FE_B12_PBP"/>
    <property type="match status" value="1"/>
</dbReference>
<dbReference type="InterPro" id="IPR050902">
    <property type="entry name" value="ABC_Transporter_SBP"/>
</dbReference>
<dbReference type="PANTHER" id="PTHR30535:SF34">
    <property type="entry name" value="MOLYBDATE-BINDING PROTEIN MOLA"/>
    <property type="match status" value="1"/>
</dbReference>
<keyword evidence="3" id="KW-1185">Reference proteome</keyword>
<dbReference type="Proteomes" id="UP000295050">
    <property type="component" value="Unassembled WGS sequence"/>
</dbReference>
<comment type="caution">
    <text evidence="2">The sequence shown here is derived from an EMBL/GenBank/DDBJ whole genome shotgun (WGS) entry which is preliminary data.</text>
</comment>
<dbReference type="Gene3D" id="3.40.50.1980">
    <property type="entry name" value="Nitrogenase molybdenum iron protein domain"/>
    <property type="match status" value="2"/>
</dbReference>
<dbReference type="AlphaFoldDB" id="A0A4R2RGT2"/>
<reference evidence="2 3" key="1">
    <citation type="submission" date="2019-03" db="EMBL/GenBank/DDBJ databases">
        <title>Genomic Encyclopedia of Type Strains, Phase IV (KMG-IV): sequencing the most valuable type-strain genomes for metagenomic binning, comparative biology and taxonomic classification.</title>
        <authorList>
            <person name="Goeker M."/>
        </authorList>
    </citation>
    <scope>NUCLEOTIDE SEQUENCE [LARGE SCALE GENOMIC DNA]</scope>
    <source>
        <strain evidence="2 3">DSM 24766</strain>
    </source>
</reference>
<accession>A0A4R2RGT2</accession>
<evidence type="ECO:0000313" key="3">
    <source>
        <dbReference type="Proteomes" id="UP000295050"/>
    </source>
</evidence>
<dbReference type="PANTHER" id="PTHR30535">
    <property type="entry name" value="VITAMIN B12-BINDING PROTEIN"/>
    <property type="match status" value="1"/>
</dbReference>
<feature type="domain" description="Fe/B12 periplasmic-binding" evidence="1">
    <location>
        <begin position="4"/>
        <end position="254"/>
    </location>
</feature>
<organism evidence="2 3">
    <name type="scientific">Rhodovulum bhavnagarense</name>
    <dbReference type="NCBI Taxonomy" id="992286"/>
    <lineage>
        <taxon>Bacteria</taxon>
        <taxon>Pseudomonadati</taxon>
        <taxon>Pseudomonadota</taxon>
        <taxon>Alphaproteobacteria</taxon>
        <taxon>Rhodobacterales</taxon>
        <taxon>Paracoccaceae</taxon>
        <taxon>Rhodovulum</taxon>
    </lineage>
</organism>
<dbReference type="GO" id="GO:0071281">
    <property type="term" value="P:cellular response to iron ion"/>
    <property type="evidence" value="ECO:0007669"/>
    <property type="project" value="TreeGrafter"/>
</dbReference>
<evidence type="ECO:0000313" key="2">
    <source>
        <dbReference type="EMBL" id="TCP61954.1"/>
    </source>
</evidence>
<dbReference type="SUPFAM" id="SSF53807">
    <property type="entry name" value="Helical backbone' metal receptor"/>
    <property type="match status" value="1"/>
</dbReference>
<name>A0A4R2RGT2_9RHOB</name>
<dbReference type="EMBL" id="SLXU01000003">
    <property type="protein sequence ID" value="TCP61954.1"/>
    <property type="molecule type" value="Genomic_DNA"/>
</dbReference>